<dbReference type="EMBL" id="CAAALY010112758">
    <property type="protein sequence ID" value="VEL30494.1"/>
    <property type="molecule type" value="Genomic_DNA"/>
</dbReference>
<reference evidence="1" key="1">
    <citation type="submission" date="2018-11" db="EMBL/GenBank/DDBJ databases">
        <authorList>
            <consortium name="Pathogen Informatics"/>
        </authorList>
    </citation>
    <scope>NUCLEOTIDE SEQUENCE</scope>
</reference>
<gene>
    <name evidence="1" type="ORF">PXEA_LOCUS23934</name>
</gene>
<protein>
    <submittedName>
        <fullName evidence="1">Uncharacterized protein</fullName>
    </submittedName>
</protein>
<evidence type="ECO:0000313" key="1">
    <source>
        <dbReference type="EMBL" id="VEL30494.1"/>
    </source>
</evidence>
<name>A0A3S5CLB2_9PLAT</name>
<accession>A0A3S5CLB2</accession>
<organism evidence="1 2">
    <name type="scientific">Protopolystoma xenopodis</name>
    <dbReference type="NCBI Taxonomy" id="117903"/>
    <lineage>
        <taxon>Eukaryota</taxon>
        <taxon>Metazoa</taxon>
        <taxon>Spiralia</taxon>
        <taxon>Lophotrochozoa</taxon>
        <taxon>Platyhelminthes</taxon>
        <taxon>Monogenea</taxon>
        <taxon>Polyopisthocotylea</taxon>
        <taxon>Polystomatidea</taxon>
        <taxon>Polystomatidae</taxon>
        <taxon>Protopolystoma</taxon>
    </lineage>
</organism>
<sequence length="112" mass="12150">MSSRTMAIQTEYTGPIMKGTRYLGNLFEIARGPIKIADKSAQVNKVDEKIKNHKQFKANDLRLAFGLAELVEADRSLSNAEVKGVPKAPNVLLPRSNGDGAAANIADVRDVL</sequence>
<proteinExistence type="predicted"/>
<dbReference type="Proteomes" id="UP000784294">
    <property type="component" value="Unassembled WGS sequence"/>
</dbReference>
<dbReference type="AlphaFoldDB" id="A0A3S5CLB2"/>
<keyword evidence="2" id="KW-1185">Reference proteome</keyword>
<comment type="caution">
    <text evidence="1">The sequence shown here is derived from an EMBL/GenBank/DDBJ whole genome shotgun (WGS) entry which is preliminary data.</text>
</comment>
<evidence type="ECO:0000313" key="2">
    <source>
        <dbReference type="Proteomes" id="UP000784294"/>
    </source>
</evidence>